<evidence type="ECO:0000313" key="3">
    <source>
        <dbReference type="Proteomes" id="UP000008144"/>
    </source>
</evidence>
<reference evidence="2" key="4">
    <citation type="submission" date="2025-09" db="UniProtKB">
        <authorList>
            <consortium name="Ensembl"/>
        </authorList>
    </citation>
    <scope>IDENTIFICATION</scope>
</reference>
<reference evidence="2" key="2">
    <citation type="journal article" date="2008" name="Genome Biol.">
        <title>Improved genome assembly and evidence-based global gene model set for the chordate Ciona intestinalis: new insight into intron and operon populations.</title>
        <authorList>
            <person name="Satou Y."/>
            <person name="Mineta K."/>
            <person name="Ogasawara M."/>
            <person name="Sasakura Y."/>
            <person name="Shoguchi E."/>
            <person name="Ueno K."/>
            <person name="Yamada L."/>
            <person name="Matsumoto J."/>
            <person name="Wasserscheid J."/>
            <person name="Dewar K."/>
            <person name="Wiley G.B."/>
            <person name="Macmil S.L."/>
            <person name="Roe B.A."/>
            <person name="Zeller R.W."/>
            <person name="Hastings K.E."/>
            <person name="Lemaire P."/>
            <person name="Lindquist E."/>
            <person name="Endo T."/>
            <person name="Hotta K."/>
            <person name="Inaba K."/>
        </authorList>
    </citation>
    <scope>NUCLEOTIDE SEQUENCE [LARGE SCALE GENOMIC DNA]</scope>
    <source>
        <strain evidence="2">wild type</strain>
    </source>
</reference>
<keyword evidence="1" id="KW-0812">Transmembrane</keyword>
<evidence type="ECO:0000313" key="2">
    <source>
        <dbReference type="Ensembl" id="ENSCINP00000033134.1"/>
    </source>
</evidence>
<name>H2XU00_CIOIN</name>
<feature type="transmembrane region" description="Helical" evidence="1">
    <location>
        <begin position="136"/>
        <end position="153"/>
    </location>
</feature>
<dbReference type="Ensembl" id="ENSCINT00000033585.1">
    <property type="protein sequence ID" value="ENSCINP00000033134.1"/>
    <property type="gene ID" value="ENSCING00000020328.1"/>
</dbReference>
<proteinExistence type="predicted"/>
<keyword evidence="1" id="KW-0472">Membrane</keyword>
<keyword evidence="3" id="KW-1185">Reference proteome</keyword>
<reference evidence="2" key="3">
    <citation type="submission" date="2025-08" db="UniProtKB">
        <authorList>
            <consortium name="Ensembl"/>
        </authorList>
    </citation>
    <scope>IDENTIFICATION</scope>
</reference>
<dbReference type="EMBL" id="EAAA01001145">
    <property type="status" value="NOT_ANNOTATED_CDS"/>
    <property type="molecule type" value="Genomic_DNA"/>
</dbReference>
<reference evidence="3" key="1">
    <citation type="journal article" date="2002" name="Science">
        <title>The draft genome of Ciona intestinalis: insights into chordate and vertebrate origins.</title>
        <authorList>
            <person name="Dehal P."/>
            <person name="Satou Y."/>
            <person name="Campbell R.K."/>
            <person name="Chapman J."/>
            <person name="Degnan B."/>
            <person name="De Tomaso A."/>
            <person name="Davidson B."/>
            <person name="Di Gregorio A."/>
            <person name="Gelpke M."/>
            <person name="Goodstein D.M."/>
            <person name="Harafuji N."/>
            <person name="Hastings K.E."/>
            <person name="Ho I."/>
            <person name="Hotta K."/>
            <person name="Huang W."/>
            <person name="Kawashima T."/>
            <person name="Lemaire P."/>
            <person name="Martinez D."/>
            <person name="Meinertzhagen I.A."/>
            <person name="Necula S."/>
            <person name="Nonaka M."/>
            <person name="Putnam N."/>
            <person name="Rash S."/>
            <person name="Saiga H."/>
            <person name="Satake M."/>
            <person name="Terry A."/>
            <person name="Yamada L."/>
            <person name="Wang H.G."/>
            <person name="Awazu S."/>
            <person name="Azumi K."/>
            <person name="Boore J."/>
            <person name="Branno M."/>
            <person name="Chin-Bow S."/>
            <person name="DeSantis R."/>
            <person name="Doyle S."/>
            <person name="Francino P."/>
            <person name="Keys D.N."/>
            <person name="Haga S."/>
            <person name="Hayashi H."/>
            <person name="Hino K."/>
            <person name="Imai K.S."/>
            <person name="Inaba K."/>
            <person name="Kano S."/>
            <person name="Kobayashi K."/>
            <person name="Kobayashi M."/>
            <person name="Lee B.I."/>
            <person name="Makabe K.W."/>
            <person name="Manohar C."/>
            <person name="Matassi G."/>
            <person name="Medina M."/>
            <person name="Mochizuki Y."/>
            <person name="Mount S."/>
            <person name="Morishita T."/>
            <person name="Miura S."/>
            <person name="Nakayama A."/>
            <person name="Nishizaka S."/>
            <person name="Nomoto H."/>
            <person name="Ohta F."/>
            <person name="Oishi K."/>
            <person name="Rigoutsos I."/>
            <person name="Sano M."/>
            <person name="Sasaki A."/>
            <person name="Sasakura Y."/>
            <person name="Shoguchi E."/>
            <person name="Shin-i T."/>
            <person name="Spagnuolo A."/>
            <person name="Stainier D."/>
            <person name="Suzuki M.M."/>
            <person name="Tassy O."/>
            <person name="Takatori N."/>
            <person name="Tokuoka M."/>
            <person name="Yagi K."/>
            <person name="Yoshizaki F."/>
            <person name="Wada S."/>
            <person name="Zhang C."/>
            <person name="Hyatt P.D."/>
            <person name="Larimer F."/>
            <person name="Detter C."/>
            <person name="Doggett N."/>
            <person name="Glavina T."/>
            <person name="Hawkins T."/>
            <person name="Richardson P."/>
            <person name="Lucas S."/>
            <person name="Kohara Y."/>
            <person name="Levine M."/>
            <person name="Satoh N."/>
            <person name="Rokhsar D.S."/>
        </authorList>
    </citation>
    <scope>NUCLEOTIDE SEQUENCE [LARGE SCALE GENOMIC DNA]</scope>
</reference>
<evidence type="ECO:0000256" key="1">
    <source>
        <dbReference type="SAM" id="Phobius"/>
    </source>
</evidence>
<dbReference type="Proteomes" id="UP000008144">
    <property type="component" value="Chromosome 14"/>
</dbReference>
<feature type="transmembrane region" description="Helical" evidence="1">
    <location>
        <begin position="102"/>
        <end position="124"/>
    </location>
</feature>
<protein>
    <submittedName>
        <fullName evidence="2">Uncharacterized protein</fullName>
    </submittedName>
</protein>
<dbReference type="GeneTree" id="ENSGT00660000097326"/>
<dbReference type="InParanoid" id="H2XU00"/>
<dbReference type="AlphaFoldDB" id="H2XU00"/>
<sequence>MSKLIEEVVHLGLAAEKKNQNFTKESLSAALAMADIEDKSGTTNLTNGTVGSNLPIERVEDGHYAYRRGSTTVHVQAYAASSAGDVIGPNIFTERRNAALNLWSGLQAMIVVIITLVIKISATLATSITERTENEYMLSLYVSGFLWFTYYILKGVFRQAQIKFSKTNRSSNRWLKGVLVLFGLAVVMMDGL</sequence>
<accession>H2XU00</accession>
<feature type="transmembrane region" description="Helical" evidence="1">
    <location>
        <begin position="174"/>
        <end position="191"/>
    </location>
</feature>
<dbReference type="HOGENOM" id="CLU_1418079_0_0_1"/>
<organism evidence="2 3">
    <name type="scientific">Ciona intestinalis</name>
    <name type="common">Transparent sea squirt</name>
    <name type="synonym">Ascidia intestinalis</name>
    <dbReference type="NCBI Taxonomy" id="7719"/>
    <lineage>
        <taxon>Eukaryota</taxon>
        <taxon>Metazoa</taxon>
        <taxon>Chordata</taxon>
        <taxon>Tunicata</taxon>
        <taxon>Ascidiacea</taxon>
        <taxon>Phlebobranchia</taxon>
        <taxon>Cionidae</taxon>
        <taxon>Ciona</taxon>
    </lineage>
</organism>
<keyword evidence="1" id="KW-1133">Transmembrane helix</keyword>